<gene>
    <name evidence="1" type="ORF">ONB1V03_LOCUS9093</name>
</gene>
<dbReference type="AlphaFoldDB" id="A0A7R9M2P8"/>
<dbReference type="OrthoDB" id="6529286at2759"/>
<reference evidence="1" key="1">
    <citation type="submission" date="2020-11" db="EMBL/GenBank/DDBJ databases">
        <authorList>
            <person name="Tran Van P."/>
        </authorList>
    </citation>
    <scope>NUCLEOTIDE SEQUENCE</scope>
</reference>
<sequence>MLHIIGAQKLFHIICCCIHPKQPVIEETVTGAQKLFHIICCCIHPKQPVIEETVTGSCRLNNEMTSTTCGRAGTPPVNNTEATDAGAIIETQKHRNMCGVATNKCNQSTFV</sequence>
<proteinExistence type="predicted"/>
<dbReference type="Proteomes" id="UP000728032">
    <property type="component" value="Unassembled WGS sequence"/>
</dbReference>
<dbReference type="EMBL" id="OC920361">
    <property type="protein sequence ID" value="CAD7652432.1"/>
    <property type="molecule type" value="Genomic_DNA"/>
</dbReference>
<accession>A0A7R9M2P8</accession>
<organism evidence="1">
    <name type="scientific">Oppiella nova</name>
    <dbReference type="NCBI Taxonomy" id="334625"/>
    <lineage>
        <taxon>Eukaryota</taxon>
        <taxon>Metazoa</taxon>
        <taxon>Ecdysozoa</taxon>
        <taxon>Arthropoda</taxon>
        <taxon>Chelicerata</taxon>
        <taxon>Arachnida</taxon>
        <taxon>Acari</taxon>
        <taxon>Acariformes</taxon>
        <taxon>Sarcoptiformes</taxon>
        <taxon>Oribatida</taxon>
        <taxon>Brachypylina</taxon>
        <taxon>Oppioidea</taxon>
        <taxon>Oppiidae</taxon>
        <taxon>Oppiella</taxon>
    </lineage>
</organism>
<protein>
    <submittedName>
        <fullName evidence="1">Uncharacterized protein</fullName>
    </submittedName>
</protein>
<evidence type="ECO:0000313" key="1">
    <source>
        <dbReference type="EMBL" id="CAD7652432.1"/>
    </source>
</evidence>
<dbReference type="EMBL" id="CAJPVJ010005536">
    <property type="protein sequence ID" value="CAG2169619.1"/>
    <property type="molecule type" value="Genomic_DNA"/>
</dbReference>
<keyword evidence="2" id="KW-1185">Reference proteome</keyword>
<evidence type="ECO:0000313" key="2">
    <source>
        <dbReference type="Proteomes" id="UP000728032"/>
    </source>
</evidence>
<name>A0A7R9M2P8_9ACAR</name>